<dbReference type="OrthoDB" id="9889239at2"/>
<organism evidence="1 2">
    <name type="scientific">Dyella dinghuensis</name>
    <dbReference type="NCBI Taxonomy" id="1920169"/>
    <lineage>
        <taxon>Bacteria</taxon>
        <taxon>Pseudomonadati</taxon>
        <taxon>Pseudomonadota</taxon>
        <taxon>Gammaproteobacteria</taxon>
        <taxon>Lysobacterales</taxon>
        <taxon>Rhodanobacteraceae</taxon>
        <taxon>Dyella</taxon>
    </lineage>
</organism>
<comment type="caution">
    <text evidence="1">The sequence shown here is derived from an EMBL/GenBank/DDBJ whole genome shotgun (WGS) entry which is preliminary data.</text>
</comment>
<gene>
    <name evidence="1" type="ORF">EKH79_00525</name>
</gene>
<proteinExistence type="predicted"/>
<dbReference type="EMBL" id="RYZR01000001">
    <property type="protein sequence ID" value="RUL67126.1"/>
    <property type="molecule type" value="Genomic_DNA"/>
</dbReference>
<accession>A0A432LZ22</accession>
<keyword evidence="2" id="KW-1185">Reference proteome</keyword>
<protein>
    <submittedName>
        <fullName evidence="1">Uncharacterized protein</fullName>
    </submittedName>
</protein>
<name>A0A432LZ22_9GAMM</name>
<sequence length="115" mass="13382">MTKPEQRWRPIALMPAFKYAVSTAAETARVQAENMRLAIDQHDVIDRVELARMRVVYEDTQLYIQMCEEQLSRWRGESTTSEQMSALDRLDAIIEQWVDDTESVLDAVNVMLHQP</sequence>
<evidence type="ECO:0000313" key="1">
    <source>
        <dbReference type="EMBL" id="RUL67126.1"/>
    </source>
</evidence>
<dbReference type="AlphaFoldDB" id="A0A432LZ22"/>
<reference evidence="1 2" key="1">
    <citation type="submission" date="2018-12" db="EMBL/GenBank/DDBJ databases">
        <title>Dyella dinghuensis sp. nov. DHOA06 and Dyella choica sp. nov. 4M-K27, isolated from forest soil.</title>
        <authorList>
            <person name="Qiu L.-H."/>
            <person name="Gao Z.-H."/>
        </authorList>
    </citation>
    <scope>NUCLEOTIDE SEQUENCE [LARGE SCALE GENOMIC DNA]</scope>
    <source>
        <strain evidence="1 2">DHOA06</strain>
    </source>
</reference>
<dbReference type="RefSeq" id="WP_126671837.1">
    <property type="nucleotide sequence ID" value="NZ_RYZR01000001.1"/>
</dbReference>
<evidence type="ECO:0000313" key="2">
    <source>
        <dbReference type="Proteomes" id="UP000267077"/>
    </source>
</evidence>
<dbReference type="Proteomes" id="UP000267077">
    <property type="component" value="Unassembled WGS sequence"/>
</dbReference>